<proteinExistence type="predicted"/>
<feature type="region of interest" description="Disordered" evidence="1">
    <location>
        <begin position="1"/>
        <end position="118"/>
    </location>
</feature>
<protein>
    <submittedName>
        <fullName evidence="2">Uncharacterized protein</fullName>
    </submittedName>
</protein>
<name>A0A286UEP1_9AGAM</name>
<feature type="compositionally biased region" description="Polar residues" evidence="1">
    <location>
        <begin position="13"/>
        <end position="29"/>
    </location>
</feature>
<evidence type="ECO:0000313" key="2">
    <source>
        <dbReference type="EMBL" id="PAV18050.1"/>
    </source>
</evidence>
<dbReference type="Proteomes" id="UP000217199">
    <property type="component" value="Unassembled WGS sequence"/>
</dbReference>
<feature type="compositionally biased region" description="Low complexity" evidence="1">
    <location>
        <begin position="58"/>
        <end position="87"/>
    </location>
</feature>
<evidence type="ECO:0000256" key="1">
    <source>
        <dbReference type="SAM" id="MobiDB-lite"/>
    </source>
</evidence>
<accession>A0A286UEP1</accession>
<reference evidence="2 3" key="1">
    <citation type="journal article" date="2017" name="Mol. Ecol.">
        <title>Comparative and population genomic landscape of Phellinus noxius: A hypervariable fungus causing root rot in trees.</title>
        <authorList>
            <person name="Chung C.L."/>
            <person name="Lee T.J."/>
            <person name="Akiba M."/>
            <person name="Lee H.H."/>
            <person name="Kuo T.H."/>
            <person name="Liu D."/>
            <person name="Ke H.M."/>
            <person name="Yokoi T."/>
            <person name="Roa M.B."/>
            <person name="Lu M.J."/>
            <person name="Chang Y.Y."/>
            <person name="Ann P.J."/>
            <person name="Tsai J.N."/>
            <person name="Chen C.Y."/>
            <person name="Tzean S.S."/>
            <person name="Ota Y."/>
            <person name="Hattori T."/>
            <person name="Sahashi N."/>
            <person name="Liou R.F."/>
            <person name="Kikuchi T."/>
            <person name="Tsai I.J."/>
        </authorList>
    </citation>
    <scope>NUCLEOTIDE SEQUENCE [LARGE SCALE GENOMIC DNA]</scope>
    <source>
        <strain evidence="2 3">FFPRI411160</strain>
    </source>
</reference>
<comment type="caution">
    <text evidence="2">The sequence shown here is derived from an EMBL/GenBank/DDBJ whole genome shotgun (WGS) entry which is preliminary data.</text>
</comment>
<dbReference type="AlphaFoldDB" id="A0A286UEP1"/>
<dbReference type="InParanoid" id="A0A286UEP1"/>
<evidence type="ECO:0000313" key="3">
    <source>
        <dbReference type="Proteomes" id="UP000217199"/>
    </source>
</evidence>
<sequence length="141" mass="14527">MDPSGLSFVTDPHTATPSAVQPSQRQSILGSFLRVRPRGTSQSHQISPSFHHDNDVDTSNTTANITTTTTPAFSTSAAAISTQTATPPSAPSPAPGSASSAMPIQQPPLQTLVTDVAPQLQIPSSPQIASHPTLSVLGHQA</sequence>
<gene>
    <name evidence="2" type="ORF">PNOK_0653600</name>
</gene>
<keyword evidence="3" id="KW-1185">Reference proteome</keyword>
<dbReference type="EMBL" id="NBII01000006">
    <property type="protein sequence ID" value="PAV18050.1"/>
    <property type="molecule type" value="Genomic_DNA"/>
</dbReference>
<organism evidence="2 3">
    <name type="scientific">Pyrrhoderma noxium</name>
    <dbReference type="NCBI Taxonomy" id="2282107"/>
    <lineage>
        <taxon>Eukaryota</taxon>
        <taxon>Fungi</taxon>
        <taxon>Dikarya</taxon>
        <taxon>Basidiomycota</taxon>
        <taxon>Agaricomycotina</taxon>
        <taxon>Agaricomycetes</taxon>
        <taxon>Hymenochaetales</taxon>
        <taxon>Hymenochaetaceae</taxon>
        <taxon>Pyrrhoderma</taxon>
    </lineage>
</organism>
<feature type="compositionally biased region" description="Polar residues" evidence="1">
    <location>
        <begin position="39"/>
        <end position="48"/>
    </location>
</feature>